<keyword evidence="3" id="KW-0472">Membrane</keyword>
<evidence type="ECO:0000256" key="3">
    <source>
        <dbReference type="SAM" id="Phobius"/>
    </source>
</evidence>
<dbReference type="GO" id="GO:0016491">
    <property type="term" value="F:oxidoreductase activity"/>
    <property type="evidence" value="ECO:0007669"/>
    <property type="project" value="UniProtKB-KW"/>
</dbReference>
<evidence type="ECO:0000256" key="1">
    <source>
        <dbReference type="ARBA" id="ARBA00006484"/>
    </source>
</evidence>
<name>A0A1E7FUX8_9STRA</name>
<keyword evidence="2" id="KW-0560">Oxidoreductase</keyword>
<keyword evidence="5" id="KW-1185">Reference proteome</keyword>
<dbReference type="Pfam" id="PF00106">
    <property type="entry name" value="adh_short"/>
    <property type="match status" value="1"/>
</dbReference>
<protein>
    <submittedName>
        <fullName evidence="4">NAD(P)-binding protein</fullName>
    </submittedName>
</protein>
<reference evidence="4 5" key="1">
    <citation type="submission" date="2016-09" db="EMBL/GenBank/DDBJ databases">
        <title>Extensive genetic diversity and differential bi-allelic expression allows diatom success in the polar Southern Ocean.</title>
        <authorList>
            <consortium name="DOE Joint Genome Institute"/>
            <person name="Mock T."/>
            <person name="Otillar R.P."/>
            <person name="Strauss J."/>
            <person name="Dupont C."/>
            <person name="Frickenhaus S."/>
            <person name="Maumus F."/>
            <person name="Mcmullan M."/>
            <person name="Sanges R."/>
            <person name="Schmutz J."/>
            <person name="Toseland A."/>
            <person name="Valas R."/>
            <person name="Veluchamy A."/>
            <person name="Ward B.J."/>
            <person name="Allen A."/>
            <person name="Barry K."/>
            <person name="Falciatore A."/>
            <person name="Ferrante M."/>
            <person name="Fortunato A.E."/>
            <person name="Gloeckner G."/>
            <person name="Gruber A."/>
            <person name="Hipkin R."/>
            <person name="Janech M."/>
            <person name="Kroth P."/>
            <person name="Leese F."/>
            <person name="Lindquist E."/>
            <person name="Lyon B.R."/>
            <person name="Martin J."/>
            <person name="Mayer C."/>
            <person name="Parker M."/>
            <person name="Quesneville H."/>
            <person name="Raymond J."/>
            <person name="Uhlig C."/>
            <person name="Valentin K.U."/>
            <person name="Worden A.Z."/>
            <person name="Armbrust E.V."/>
            <person name="Bowler C."/>
            <person name="Green B."/>
            <person name="Moulton V."/>
            <person name="Van Oosterhout C."/>
            <person name="Grigoriev I."/>
        </authorList>
    </citation>
    <scope>NUCLEOTIDE SEQUENCE [LARGE SCALE GENOMIC DNA]</scope>
    <source>
        <strain evidence="4 5">CCMP1102</strain>
    </source>
</reference>
<accession>A0A1E7FUX8</accession>
<dbReference type="SUPFAM" id="SSF51735">
    <property type="entry name" value="NAD(P)-binding Rossmann-fold domains"/>
    <property type="match status" value="1"/>
</dbReference>
<dbReference type="EMBL" id="KV784353">
    <property type="protein sequence ID" value="OEU21915.1"/>
    <property type="molecule type" value="Genomic_DNA"/>
</dbReference>
<dbReference type="PANTHER" id="PTHR24320">
    <property type="entry name" value="RETINOL DEHYDROGENASE"/>
    <property type="match status" value="1"/>
</dbReference>
<dbReference type="Proteomes" id="UP000095751">
    <property type="component" value="Unassembled WGS sequence"/>
</dbReference>
<dbReference type="InterPro" id="IPR002347">
    <property type="entry name" value="SDR_fam"/>
</dbReference>
<dbReference type="AlphaFoldDB" id="A0A1E7FUX8"/>
<sequence length="405" mass="44478">MTGFSSTSSSSARTIGTAAAIVAGAAYIFYRSIPTLMTIVTKFQMNPPDDEIGQIVDEQHNNDITYEELAALGVIKGKSALIVGGTRGVGFGTSMALAQAGAARVTLVGRNEVNGNKAVSKIKKSLQSSSSSQCAKVTFLQGDIGTVASTKLFLKKLQHDSKSDDEDEGIRYDYLIVTAAIFPQPKQRNPKPLNEDGVEKSFGIAVVGRFLLYHSAHTFMKQQPTDNSNNSNNYTIILNVCASGGNLPRKFNRELVRSLGYSHMFNIMNFAIGNELMLRKLVEEDNYDGKKFDLPVITTHPGYLKTDLHRGQGVLMDIAEGVLIHFLGSTEEECGRRQVSILCALACNKFRRSRRSLLSMVDNFGQGRLINKNTEQDLNEHGNWLWNLLLLIETGCKINDASFVP</sequence>
<evidence type="ECO:0000313" key="4">
    <source>
        <dbReference type="EMBL" id="OEU21915.1"/>
    </source>
</evidence>
<dbReference type="OrthoDB" id="47007at2759"/>
<evidence type="ECO:0000256" key="2">
    <source>
        <dbReference type="ARBA" id="ARBA00023002"/>
    </source>
</evidence>
<evidence type="ECO:0000313" key="5">
    <source>
        <dbReference type="Proteomes" id="UP000095751"/>
    </source>
</evidence>
<dbReference type="Gene3D" id="3.40.50.720">
    <property type="entry name" value="NAD(P)-binding Rossmann-like Domain"/>
    <property type="match status" value="1"/>
</dbReference>
<keyword evidence="3" id="KW-0812">Transmembrane</keyword>
<proteinExistence type="inferred from homology"/>
<organism evidence="4 5">
    <name type="scientific">Fragilariopsis cylindrus CCMP1102</name>
    <dbReference type="NCBI Taxonomy" id="635003"/>
    <lineage>
        <taxon>Eukaryota</taxon>
        <taxon>Sar</taxon>
        <taxon>Stramenopiles</taxon>
        <taxon>Ochrophyta</taxon>
        <taxon>Bacillariophyta</taxon>
        <taxon>Bacillariophyceae</taxon>
        <taxon>Bacillariophycidae</taxon>
        <taxon>Bacillariales</taxon>
        <taxon>Bacillariaceae</taxon>
        <taxon>Fragilariopsis</taxon>
    </lineage>
</organism>
<keyword evidence="3" id="KW-1133">Transmembrane helix</keyword>
<dbReference type="KEGG" id="fcy:FRACYDRAFT_232061"/>
<comment type="similarity">
    <text evidence="1">Belongs to the short-chain dehydrogenases/reductases (SDR) family.</text>
</comment>
<gene>
    <name evidence="4" type="ORF">FRACYDRAFT_232061</name>
</gene>
<dbReference type="PANTHER" id="PTHR24320:SF148">
    <property type="entry name" value="NAD(P)-BINDING ROSSMANN-FOLD SUPERFAMILY PROTEIN"/>
    <property type="match status" value="1"/>
</dbReference>
<dbReference type="InParanoid" id="A0A1E7FUX8"/>
<feature type="transmembrane region" description="Helical" evidence="3">
    <location>
        <begin position="12"/>
        <end position="30"/>
    </location>
</feature>
<dbReference type="InterPro" id="IPR036291">
    <property type="entry name" value="NAD(P)-bd_dom_sf"/>
</dbReference>